<comment type="subcellular location">
    <subcellularLocation>
        <location evidence="1">Cell outer membrane</location>
    </subcellularLocation>
</comment>
<dbReference type="InterPro" id="IPR012944">
    <property type="entry name" value="SusD_RagB_dom"/>
</dbReference>
<feature type="domain" description="SusD-like N-terminal" evidence="8">
    <location>
        <begin position="104"/>
        <end position="228"/>
    </location>
</feature>
<keyword evidence="4" id="KW-0472">Membrane</keyword>
<name>A0A5M4B3L0_9BACT</name>
<dbReference type="SUPFAM" id="SSF48452">
    <property type="entry name" value="TPR-like"/>
    <property type="match status" value="1"/>
</dbReference>
<evidence type="ECO:0000256" key="1">
    <source>
        <dbReference type="ARBA" id="ARBA00004442"/>
    </source>
</evidence>
<comment type="caution">
    <text evidence="9">The sequence shown here is derived from an EMBL/GenBank/DDBJ whole genome shotgun (WGS) entry which is preliminary data.</text>
</comment>
<protein>
    <submittedName>
        <fullName evidence="9">Membrane protein</fullName>
    </submittedName>
</protein>
<evidence type="ECO:0000259" key="8">
    <source>
        <dbReference type="Pfam" id="PF14322"/>
    </source>
</evidence>
<feature type="domain" description="RagB/SusD" evidence="7">
    <location>
        <begin position="361"/>
        <end position="530"/>
    </location>
</feature>
<reference evidence="9 10" key="1">
    <citation type="submission" date="2019-10" db="EMBL/GenBank/DDBJ databases">
        <title>Prolixibacter strains distinguished by the presence of nitrate reductase genes were adept at nitrate-dependent anaerobic corrosion of metallic iron and carbon steel.</title>
        <authorList>
            <person name="Iino T."/>
            <person name="Shono N."/>
            <person name="Ito K."/>
            <person name="Nakamura R."/>
            <person name="Sueoka K."/>
            <person name="Harayama S."/>
            <person name="Ohkuma M."/>
        </authorList>
    </citation>
    <scope>NUCLEOTIDE SEQUENCE [LARGE SCALE GENOMIC DNA]</scope>
    <source>
        <strain evidence="9 10">JCM 13498</strain>
    </source>
</reference>
<comment type="similarity">
    <text evidence="2">Belongs to the SusD family.</text>
</comment>
<dbReference type="CDD" id="cd08977">
    <property type="entry name" value="SusD"/>
    <property type="match status" value="1"/>
</dbReference>
<feature type="signal peptide" evidence="6">
    <location>
        <begin position="1"/>
        <end position="23"/>
    </location>
</feature>
<gene>
    <name evidence="9" type="ORF">PbJCM13498_33240</name>
</gene>
<organism evidence="9 10">
    <name type="scientific">Prolixibacter bellariivorans</name>
    <dbReference type="NCBI Taxonomy" id="314319"/>
    <lineage>
        <taxon>Bacteria</taxon>
        <taxon>Pseudomonadati</taxon>
        <taxon>Bacteroidota</taxon>
        <taxon>Bacteroidia</taxon>
        <taxon>Marinilabiliales</taxon>
        <taxon>Prolixibacteraceae</taxon>
        <taxon>Prolixibacter</taxon>
    </lineage>
</organism>
<keyword evidence="10" id="KW-1185">Reference proteome</keyword>
<dbReference type="Pfam" id="PF14322">
    <property type="entry name" value="SusD-like_3"/>
    <property type="match status" value="1"/>
</dbReference>
<dbReference type="AlphaFoldDB" id="A0A5M4B3L0"/>
<proteinExistence type="inferred from homology"/>
<keyword evidence="5" id="KW-0998">Cell outer membrane</keyword>
<dbReference type="Pfam" id="PF07980">
    <property type="entry name" value="SusD_RagB"/>
    <property type="match status" value="1"/>
</dbReference>
<evidence type="ECO:0000256" key="5">
    <source>
        <dbReference type="ARBA" id="ARBA00023237"/>
    </source>
</evidence>
<dbReference type="Gene3D" id="1.25.40.390">
    <property type="match status" value="1"/>
</dbReference>
<accession>A0A5M4B3L0</accession>
<dbReference type="GO" id="GO:0009279">
    <property type="term" value="C:cell outer membrane"/>
    <property type="evidence" value="ECO:0007669"/>
    <property type="project" value="UniProtKB-SubCell"/>
</dbReference>
<dbReference type="EMBL" id="BLAX01000001">
    <property type="protein sequence ID" value="GET34461.1"/>
    <property type="molecule type" value="Genomic_DNA"/>
</dbReference>
<dbReference type="InterPro" id="IPR033985">
    <property type="entry name" value="SusD-like_N"/>
</dbReference>
<sequence>MKMKKYRILVIALIAMISFNSCDKFLTSELTDAKKTSESYYQTPSDAYTALVGCYNGLDLLWNGSNAFPVVSEVLSDNCLGGTGASDGYGYQLLDEFDKSVSPSDVSIYSNTWKHYYQAIYRCNTLIDKIDQVDWSDSTALKNQYESEARFIRAFCYFDMARLWERVPLVTTPTLDNVAQAEPDSTYTQIMKDLRFAVNNLPSTNYANVTSGRVTKWAAESLLARVYLFYSGYYGKNSIGGETAQTALTAVEDVIANSGHSLVSDYTTLWPAASLAKGVTYAGEDNPEVVFSIKYSSTGDYNGNITGNTWMVMEGIREESHFPYQYGWGACTVDPKLYNTFSADDSRRFASIINISEEFPDYSKADKNREYTGYFLKKHSPVCDSSGTSVVTDFQIGQYQDYFAIRYSDVLLMAAELGSSNAVSYYNQVLERADSSATPATAVNEDMIMAQRRLEFTGEGIRYWDLLRQGIDKAAKTIAENTSISYLNDGGTPPSASQLEANIKATNGFQQIPNDQITLSSGTLKQNAGW</sequence>
<evidence type="ECO:0000313" key="10">
    <source>
        <dbReference type="Proteomes" id="UP000391834"/>
    </source>
</evidence>
<evidence type="ECO:0000313" key="9">
    <source>
        <dbReference type="EMBL" id="GET34461.1"/>
    </source>
</evidence>
<evidence type="ECO:0000256" key="3">
    <source>
        <dbReference type="ARBA" id="ARBA00022729"/>
    </source>
</evidence>
<feature type="chain" id="PRO_5024392234" evidence="6">
    <location>
        <begin position="24"/>
        <end position="530"/>
    </location>
</feature>
<evidence type="ECO:0000259" key="7">
    <source>
        <dbReference type="Pfam" id="PF07980"/>
    </source>
</evidence>
<dbReference type="Proteomes" id="UP000391834">
    <property type="component" value="Unassembled WGS sequence"/>
</dbReference>
<evidence type="ECO:0000256" key="2">
    <source>
        <dbReference type="ARBA" id="ARBA00006275"/>
    </source>
</evidence>
<keyword evidence="3 6" id="KW-0732">Signal</keyword>
<dbReference type="InterPro" id="IPR011990">
    <property type="entry name" value="TPR-like_helical_dom_sf"/>
</dbReference>
<evidence type="ECO:0000256" key="4">
    <source>
        <dbReference type="ARBA" id="ARBA00023136"/>
    </source>
</evidence>
<evidence type="ECO:0000256" key="6">
    <source>
        <dbReference type="SAM" id="SignalP"/>
    </source>
</evidence>